<comment type="catalytic activity">
    <reaction evidence="7">
        <text>adenosine(1518)/adenosine(1519) in 16S rRNA + 4 S-adenosyl-L-methionine = N(6)-dimethyladenosine(1518)/N(6)-dimethyladenosine(1519) in 16S rRNA + 4 S-adenosyl-L-homocysteine + 4 H(+)</text>
        <dbReference type="Rhea" id="RHEA:19609"/>
        <dbReference type="Rhea" id="RHEA-COMP:10232"/>
        <dbReference type="Rhea" id="RHEA-COMP:10233"/>
        <dbReference type="ChEBI" id="CHEBI:15378"/>
        <dbReference type="ChEBI" id="CHEBI:57856"/>
        <dbReference type="ChEBI" id="CHEBI:59789"/>
        <dbReference type="ChEBI" id="CHEBI:74411"/>
        <dbReference type="ChEBI" id="CHEBI:74493"/>
        <dbReference type="EC" id="2.1.1.182"/>
    </reaction>
</comment>
<comment type="similarity">
    <text evidence="7">Belongs to the class I-like SAM-binding methyltransferase superfamily. rRNA adenine N(6)-methyltransferase family. RsmA subfamily.</text>
</comment>
<dbReference type="EMBL" id="FOEG01000011">
    <property type="protein sequence ID" value="SEP13277.1"/>
    <property type="molecule type" value="Genomic_DNA"/>
</dbReference>
<dbReference type="GO" id="GO:0005829">
    <property type="term" value="C:cytosol"/>
    <property type="evidence" value="ECO:0007669"/>
    <property type="project" value="TreeGrafter"/>
</dbReference>
<dbReference type="NCBIfam" id="TIGR00755">
    <property type="entry name" value="ksgA"/>
    <property type="match status" value="1"/>
</dbReference>
<dbReference type="SUPFAM" id="SSF53335">
    <property type="entry name" value="S-adenosyl-L-methionine-dependent methyltransferases"/>
    <property type="match status" value="1"/>
</dbReference>
<evidence type="ECO:0000256" key="5">
    <source>
        <dbReference type="ARBA" id="ARBA00022691"/>
    </source>
</evidence>
<accession>A0A1H8VDM0</accession>
<evidence type="ECO:0000259" key="9">
    <source>
        <dbReference type="SMART" id="SM00650"/>
    </source>
</evidence>
<feature type="binding site" evidence="7 8">
    <location>
        <position position="16"/>
    </location>
    <ligand>
        <name>S-adenosyl-L-methionine</name>
        <dbReference type="ChEBI" id="CHEBI:59789"/>
    </ligand>
</feature>
<feature type="domain" description="Ribosomal RNA adenine methylase transferase N-terminal" evidence="9">
    <location>
        <begin position="21"/>
        <end position="192"/>
    </location>
</feature>
<keyword evidence="2 7" id="KW-0698">rRNA processing</keyword>
<dbReference type="FunFam" id="1.10.8.100:FF:000001">
    <property type="entry name" value="Ribosomal RNA small subunit methyltransferase A"/>
    <property type="match status" value="1"/>
</dbReference>
<dbReference type="GO" id="GO:0003723">
    <property type="term" value="F:RNA binding"/>
    <property type="evidence" value="ECO:0007669"/>
    <property type="project" value="UniProtKB-UniRule"/>
</dbReference>
<proteinExistence type="inferred from homology"/>
<dbReference type="InterPro" id="IPR011530">
    <property type="entry name" value="rRNA_adenine_dimethylase"/>
</dbReference>
<keyword evidence="11" id="KW-1185">Reference proteome</keyword>
<evidence type="ECO:0000313" key="11">
    <source>
        <dbReference type="Proteomes" id="UP000199657"/>
    </source>
</evidence>
<comment type="function">
    <text evidence="7">Specifically dimethylates two adjacent adenosines (A1518 and A1519) in the loop of a conserved hairpin near the 3'-end of 16S rRNA in the 30S particle. May play a critical role in biogenesis of 30S subunits.</text>
</comment>
<sequence>MSAGHRPRKRFGQNFLHDRHTIDRIVAAIAPRPGDAMVEIGPGRGALTVPLLRACGELEAVEMDRDLIATLQETCAPHGTLRLHQADALTFDVTSCHHGADLRLVGNLPYNISTPLIFHLLDTAHAIRDMHFMLQREVVDRMTAGPGSRIYGRLSVMTQYHCRVERLFTVAPGAFHPVPAVESAIVRLTPHPPGETSAEEAEQLARVVATAFAQRRKTVRKTLRGLLDEAALERCGVNPGSRPEALGLEAFRRLAAEASHP</sequence>
<name>A0A1H8VDM0_9GAMM</name>
<keyword evidence="3 7" id="KW-0489">Methyltransferase</keyword>
<dbReference type="Pfam" id="PF00398">
    <property type="entry name" value="RrnaAD"/>
    <property type="match status" value="1"/>
</dbReference>
<evidence type="ECO:0000256" key="4">
    <source>
        <dbReference type="ARBA" id="ARBA00022679"/>
    </source>
</evidence>
<gene>
    <name evidence="7" type="primary">rsmA</name>
    <name evidence="7" type="synonym">ksgA</name>
    <name evidence="10" type="ORF">SAMN04488052_11179</name>
</gene>
<evidence type="ECO:0000313" key="10">
    <source>
        <dbReference type="EMBL" id="SEP13277.1"/>
    </source>
</evidence>
<feature type="binding site" evidence="7 8">
    <location>
        <position position="87"/>
    </location>
    <ligand>
        <name>S-adenosyl-L-methionine</name>
        <dbReference type="ChEBI" id="CHEBI:59789"/>
    </ligand>
</feature>
<keyword evidence="1 7" id="KW-0963">Cytoplasm</keyword>
<dbReference type="RefSeq" id="WP_091645944.1">
    <property type="nucleotide sequence ID" value="NZ_FOEG01000011.1"/>
</dbReference>
<comment type="subcellular location">
    <subcellularLocation>
        <location evidence="7">Cytoplasm</location>
    </subcellularLocation>
</comment>
<dbReference type="PANTHER" id="PTHR11727">
    <property type="entry name" value="DIMETHYLADENOSINE TRANSFERASE"/>
    <property type="match status" value="1"/>
</dbReference>
<dbReference type="HAMAP" id="MF_00607">
    <property type="entry name" value="16SrRNA_methyltr_A"/>
    <property type="match status" value="1"/>
</dbReference>
<dbReference type="PROSITE" id="PS51689">
    <property type="entry name" value="SAM_RNA_A_N6_MT"/>
    <property type="match status" value="1"/>
</dbReference>
<dbReference type="GO" id="GO:0052908">
    <property type="term" value="F:16S rRNA (adenine(1518)-N(6)/adenine(1519)-N(6))-dimethyltransferase activity"/>
    <property type="evidence" value="ECO:0007669"/>
    <property type="project" value="UniProtKB-EC"/>
</dbReference>
<dbReference type="EC" id="2.1.1.182" evidence="7"/>
<dbReference type="PANTHER" id="PTHR11727:SF7">
    <property type="entry name" value="DIMETHYLADENOSINE TRANSFERASE-RELATED"/>
    <property type="match status" value="1"/>
</dbReference>
<dbReference type="InterPro" id="IPR001737">
    <property type="entry name" value="KsgA/Erm"/>
</dbReference>
<evidence type="ECO:0000256" key="8">
    <source>
        <dbReference type="PROSITE-ProRule" id="PRU01026"/>
    </source>
</evidence>
<dbReference type="InterPro" id="IPR020598">
    <property type="entry name" value="rRNA_Ade_methylase_Trfase_N"/>
</dbReference>
<protein>
    <recommendedName>
        <fullName evidence="7">Ribosomal RNA small subunit methyltransferase A</fullName>
        <ecNumber evidence="7">2.1.1.182</ecNumber>
    </recommendedName>
    <alternativeName>
        <fullName evidence="7">16S rRNA (adenine(1518)-N(6)/adenine(1519)-N(6))-dimethyltransferase</fullName>
    </alternativeName>
    <alternativeName>
        <fullName evidence="7">16S rRNA dimethyladenosine transferase</fullName>
    </alternativeName>
    <alternativeName>
        <fullName evidence="7">16S rRNA dimethylase</fullName>
    </alternativeName>
    <alternativeName>
        <fullName evidence="7">S-adenosylmethionine-6-N', N'-adenosyl(rRNA) dimethyltransferase</fullName>
    </alternativeName>
</protein>
<dbReference type="SMART" id="SM00650">
    <property type="entry name" value="rADc"/>
    <property type="match status" value="1"/>
</dbReference>
<feature type="binding site" evidence="7 8">
    <location>
        <position position="41"/>
    </location>
    <ligand>
        <name>S-adenosyl-L-methionine</name>
        <dbReference type="ChEBI" id="CHEBI:59789"/>
    </ligand>
</feature>
<feature type="binding site" evidence="7 8">
    <location>
        <position position="107"/>
    </location>
    <ligand>
        <name>S-adenosyl-L-methionine</name>
        <dbReference type="ChEBI" id="CHEBI:59789"/>
    </ligand>
</feature>
<evidence type="ECO:0000256" key="7">
    <source>
        <dbReference type="HAMAP-Rule" id="MF_00607"/>
    </source>
</evidence>
<evidence type="ECO:0000256" key="6">
    <source>
        <dbReference type="ARBA" id="ARBA00022884"/>
    </source>
</evidence>
<dbReference type="Gene3D" id="1.10.8.100">
    <property type="entry name" value="Ribosomal RNA adenine dimethylase-like, domain 2"/>
    <property type="match status" value="1"/>
</dbReference>
<dbReference type="Gene3D" id="3.40.50.150">
    <property type="entry name" value="Vaccinia Virus protein VP39"/>
    <property type="match status" value="1"/>
</dbReference>
<keyword evidence="4 7" id="KW-0808">Transferase</keyword>
<evidence type="ECO:0000256" key="2">
    <source>
        <dbReference type="ARBA" id="ARBA00022552"/>
    </source>
</evidence>
<dbReference type="PROSITE" id="PS01131">
    <property type="entry name" value="RRNA_A_DIMETH"/>
    <property type="match status" value="1"/>
</dbReference>
<feature type="binding site" evidence="7 8">
    <location>
        <position position="62"/>
    </location>
    <ligand>
        <name>S-adenosyl-L-methionine</name>
        <dbReference type="ChEBI" id="CHEBI:59789"/>
    </ligand>
</feature>
<feature type="binding site" evidence="7 8">
    <location>
        <position position="14"/>
    </location>
    <ligand>
        <name>S-adenosyl-L-methionine</name>
        <dbReference type="ChEBI" id="CHEBI:59789"/>
    </ligand>
</feature>
<dbReference type="STRING" id="406100.SAMN04488052_11179"/>
<organism evidence="10 11">
    <name type="scientific">Aquisalimonas asiatica</name>
    <dbReference type="NCBI Taxonomy" id="406100"/>
    <lineage>
        <taxon>Bacteria</taxon>
        <taxon>Pseudomonadati</taxon>
        <taxon>Pseudomonadota</taxon>
        <taxon>Gammaproteobacteria</taxon>
        <taxon>Chromatiales</taxon>
        <taxon>Ectothiorhodospiraceae</taxon>
        <taxon>Aquisalimonas</taxon>
    </lineage>
</organism>
<dbReference type="InterPro" id="IPR020596">
    <property type="entry name" value="rRNA_Ade_Mease_Trfase_CS"/>
</dbReference>
<keyword evidence="6 7" id="KW-0694">RNA-binding</keyword>
<evidence type="ECO:0000256" key="3">
    <source>
        <dbReference type="ARBA" id="ARBA00022603"/>
    </source>
</evidence>
<keyword evidence="5 7" id="KW-0949">S-adenosyl-L-methionine</keyword>
<dbReference type="Proteomes" id="UP000199657">
    <property type="component" value="Unassembled WGS sequence"/>
</dbReference>
<dbReference type="InterPro" id="IPR029063">
    <property type="entry name" value="SAM-dependent_MTases_sf"/>
</dbReference>
<reference evidence="10 11" key="1">
    <citation type="submission" date="2016-10" db="EMBL/GenBank/DDBJ databases">
        <authorList>
            <person name="de Groot N.N."/>
        </authorList>
    </citation>
    <scope>NUCLEOTIDE SEQUENCE [LARGE SCALE GENOMIC DNA]</scope>
    <source>
        <strain evidence="10 11">CGMCC 1.6291</strain>
    </source>
</reference>
<dbReference type="OrthoDB" id="9814755at2"/>
<evidence type="ECO:0000256" key="1">
    <source>
        <dbReference type="ARBA" id="ARBA00022490"/>
    </source>
</evidence>
<dbReference type="AlphaFoldDB" id="A0A1H8VDM0"/>
<dbReference type="InterPro" id="IPR023165">
    <property type="entry name" value="rRNA_Ade_diMease-like_C"/>
</dbReference>